<dbReference type="EMBL" id="JAWHQM010000001">
    <property type="protein sequence ID" value="KAK5624774.1"/>
    <property type="molecule type" value="Genomic_DNA"/>
</dbReference>
<dbReference type="AlphaFoldDB" id="A0AAN7U9X0"/>
<accession>A0AAN7U9X0</accession>
<organism evidence="1 2">
    <name type="scientific">Xylaria bambusicola</name>
    <dbReference type="NCBI Taxonomy" id="326684"/>
    <lineage>
        <taxon>Eukaryota</taxon>
        <taxon>Fungi</taxon>
        <taxon>Dikarya</taxon>
        <taxon>Ascomycota</taxon>
        <taxon>Pezizomycotina</taxon>
        <taxon>Sordariomycetes</taxon>
        <taxon>Xylariomycetidae</taxon>
        <taxon>Xylariales</taxon>
        <taxon>Xylariaceae</taxon>
        <taxon>Xylaria</taxon>
    </lineage>
</organism>
<evidence type="ECO:0000313" key="1">
    <source>
        <dbReference type="EMBL" id="KAK5624774.1"/>
    </source>
</evidence>
<sequence>MSAETEISGFFALVEMSKKRRCCLKPSKTLDACSATKPPILSLALTYLSTDWLMKLSNSSTDSGRFSWGAGVETAGVPEVDADGNGVADWSGGDVTALDRAGTAWGSSMVDEAMSSRRVVAASNLAAMESERRCKVLPKVESRLTVLSV</sequence>
<comment type="caution">
    <text evidence="1">The sequence shown here is derived from an EMBL/GenBank/DDBJ whole genome shotgun (WGS) entry which is preliminary data.</text>
</comment>
<reference evidence="1 2" key="1">
    <citation type="submission" date="2023-10" db="EMBL/GenBank/DDBJ databases">
        <title>Draft genome sequence of Xylaria bambusicola isolate GMP-LS, the root and basal stem rot pathogen of sugarcane in Indonesia.</title>
        <authorList>
            <person name="Selvaraj P."/>
            <person name="Muralishankar V."/>
            <person name="Muruganantham S."/>
            <person name="Sp S."/>
            <person name="Haryani S."/>
            <person name="Lau K.J.X."/>
            <person name="Naqvi N.I."/>
        </authorList>
    </citation>
    <scope>NUCLEOTIDE SEQUENCE [LARGE SCALE GENOMIC DNA]</scope>
    <source>
        <strain evidence="1">GMP-LS</strain>
    </source>
</reference>
<dbReference type="Proteomes" id="UP001305414">
    <property type="component" value="Unassembled WGS sequence"/>
</dbReference>
<gene>
    <name evidence="1" type="ORF">RRF57_000490</name>
</gene>
<proteinExistence type="predicted"/>
<evidence type="ECO:0000313" key="2">
    <source>
        <dbReference type="Proteomes" id="UP001305414"/>
    </source>
</evidence>
<protein>
    <submittedName>
        <fullName evidence="1">Uncharacterized protein</fullName>
    </submittedName>
</protein>
<name>A0AAN7U9X0_9PEZI</name>
<keyword evidence="2" id="KW-1185">Reference proteome</keyword>